<comment type="caution">
    <text evidence="3">The sequence shown here is derived from an EMBL/GenBank/DDBJ whole genome shotgun (WGS) entry which is preliminary data.</text>
</comment>
<sequence length="224" mass="24992">MATWECMNLRAICLLVTLLDLTAQGWALNCTFKNTYDGFSCAPSSHLADTDDCVSFDDFTSRFYDGFGLAETREKRDAENSPDSKAVAGKVFMCVAQFHLLKENEPSEYESHVATTYLYGGAYGCIYDTKENLKELNMGSCKTLEAGSAQMQMDEFCICNTKDCNNKFSAGFKQMRQIKQKCGQKRYSFLEHGAEEISEDASRNLLGNLILTVALVFVIVLLGN</sequence>
<dbReference type="EMBL" id="LJIJ01000009">
    <property type="protein sequence ID" value="ODN06229.1"/>
    <property type="molecule type" value="Genomic_DNA"/>
</dbReference>
<evidence type="ECO:0000313" key="4">
    <source>
        <dbReference type="Proteomes" id="UP000094527"/>
    </source>
</evidence>
<evidence type="ECO:0000256" key="1">
    <source>
        <dbReference type="SAM" id="Phobius"/>
    </source>
</evidence>
<protein>
    <submittedName>
        <fullName evidence="3">Uncharacterized protein</fullName>
    </submittedName>
</protein>
<organism evidence="3 4">
    <name type="scientific">Orchesella cincta</name>
    <name type="common">Springtail</name>
    <name type="synonym">Podura cincta</name>
    <dbReference type="NCBI Taxonomy" id="48709"/>
    <lineage>
        <taxon>Eukaryota</taxon>
        <taxon>Metazoa</taxon>
        <taxon>Ecdysozoa</taxon>
        <taxon>Arthropoda</taxon>
        <taxon>Hexapoda</taxon>
        <taxon>Collembola</taxon>
        <taxon>Entomobryomorpha</taxon>
        <taxon>Entomobryoidea</taxon>
        <taxon>Orchesellidae</taxon>
        <taxon>Orchesellinae</taxon>
        <taxon>Orchesella</taxon>
    </lineage>
</organism>
<keyword evidence="2" id="KW-0732">Signal</keyword>
<keyword evidence="1" id="KW-0472">Membrane</keyword>
<gene>
    <name evidence="3" type="ORF">Ocin01_00502</name>
</gene>
<feature type="transmembrane region" description="Helical" evidence="1">
    <location>
        <begin position="205"/>
        <end position="223"/>
    </location>
</feature>
<keyword evidence="1" id="KW-0812">Transmembrane</keyword>
<evidence type="ECO:0000256" key="2">
    <source>
        <dbReference type="SAM" id="SignalP"/>
    </source>
</evidence>
<keyword evidence="1" id="KW-1133">Transmembrane helix</keyword>
<accession>A0A1D2NLY7</accession>
<dbReference type="AlphaFoldDB" id="A0A1D2NLY7"/>
<evidence type="ECO:0000313" key="3">
    <source>
        <dbReference type="EMBL" id="ODN06229.1"/>
    </source>
</evidence>
<keyword evidence="4" id="KW-1185">Reference proteome</keyword>
<feature type="chain" id="PRO_5008905730" evidence="2">
    <location>
        <begin position="28"/>
        <end position="224"/>
    </location>
</feature>
<dbReference type="Proteomes" id="UP000094527">
    <property type="component" value="Unassembled WGS sequence"/>
</dbReference>
<reference evidence="3 4" key="1">
    <citation type="journal article" date="2016" name="Genome Biol. Evol.">
        <title>Gene Family Evolution Reflects Adaptation to Soil Environmental Stressors in the Genome of the Collembolan Orchesella cincta.</title>
        <authorList>
            <person name="Faddeeva-Vakhrusheva A."/>
            <person name="Derks M.F."/>
            <person name="Anvar S.Y."/>
            <person name="Agamennone V."/>
            <person name="Suring W."/>
            <person name="Smit S."/>
            <person name="van Straalen N.M."/>
            <person name="Roelofs D."/>
        </authorList>
    </citation>
    <scope>NUCLEOTIDE SEQUENCE [LARGE SCALE GENOMIC DNA]</scope>
    <source>
        <tissue evidence="3">Mixed pool</tissue>
    </source>
</reference>
<proteinExistence type="predicted"/>
<feature type="signal peptide" evidence="2">
    <location>
        <begin position="1"/>
        <end position="27"/>
    </location>
</feature>
<name>A0A1D2NLY7_ORCCI</name>